<evidence type="ECO:0000256" key="1">
    <source>
        <dbReference type="SAM" id="MobiDB-lite"/>
    </source>
</evidence>
<reference evidence="3 4" key="1">
    <citation type="submission" date="2014-04" db="EMBL/GenBank/DDBJ databases">
        <title>Genome assembly of Hyalangium minutum DSM 14724.</title>
        <authorList>
            <person name="Sharma G."/>
            <person name="Subramanian S."/>
        </authorList>
    </citation>
    <scope>NUCLEOTIDE SEQUENCE [LARGE SCALE GENOMIC DNA]</scope>
    <source>
        <strain evidence="3 4">DSM 14724</strain>
    </source>
</reference>
<dbReference type="Proteomes" id="UP000028725">
    <property type="component" value="Unassembled WGS sequence"/>
</dbReference>
<dbReference type="AlphaFoldDB" id="A0A085WI77"/>
<dbReference type="EMBL" id="JMCB01000008">
    <property type="protein sequence ID" value="KFE67303.1"/>
    <property type="molecule type" value="Genomic_DNA"/>
</dbReference>
<evidence type="ECO:0000313" key="2">
    <source>
        <dbReference type="EMBL" id="KFE67303.1"/>
    </source>
</evidence>
<proteinExistence type="predicted"/>
<accession>A0A085WI77</accession>
<sequence length="74" mass="7986">MSWRTIQGIVLIPMERGSREEKSKAEEEGGLGTAPEFWGLAARVEPNQVTKPQTSIEVPTVTGMKDATQATSGI</sequence>
<gene>
    <name evidence="2" type="ORF">DB31_8656</name>
    <name evidence="3" type="ORF">DB31_8743</name>
</gene>
<evidence type="ECO:0000313" key="4">
    <source>
        <dbReference type="Proteomes" id="UP000028725"/>
    </source>
</evidence>
<name>A0A085WI77_9BACT</name>
<organism evidence="3 4">
    <name type="scientific">Hyalangium minutum</name>
    <dbReference type="NCBI Taxonomy" id="394096"/>
    <lineage>
        <taxon>Bacteria</taxon>
        <taxon>Pseudomonadati</taxon>
        <taxon>Myxococcota</taxon>
        <taxon>Myxococcia</taxon>
        <taxon>Myxococcales</taxon>
        <taxon>Cystobacterineae</taxon>
        <taxon>Archangiaceae</taxon>
        <taxon>Hyalangium</taxon>
    </lineage>
</organism>
<feature type="compositionally biased region" description="Basic and acidic residues" evidence="1">
    <location>
        <begin position="16"/>
        <end position="27"/>
    </location>
</feature>
<protein>
    <submittedName>
        <fullName evidence="3">Uncharacterized protein</fullName>
    </submittedName>
</protein>
<dbReference type="EMBL" id="JMCB01000008">
    <property type="protein sequence ID" value="KFE67390.1"/>
    <property type="molecule type" value="Genomic_DNA"/>
</dbReference>
<keyword evidence="4" id="KW-1185">Reference proteome</keyword>
<feature type="region of interest" description="Disordered" evidence="1">
    <location>
        <begin position="14"/>
        <end position="36"/>
    </location>
</feature>
<comment type="caution">
    <text evidence="3">The sequence shown here is derived from an EMBL/GenBank/DDBJ whole genome shotgun (WGS) entry which is preliminary data.</text>
</comment>
<evidence type="ECO:0000313" key="3">
    <source>
        <dbReference type="EMBL" id="KFE67390.1"/>
    </source>
</evidence>